<gene>
    <name evidence="7" type="ORF">C8N38_101120</name>
</gene>
<dbReference type="InterPro" id="IPR015500">
    <property type="entry name" value="Peptidase_S8_subtilisin-rel"/>
</dbReference>
<evidence type="ECO:0000256" key="4">
    <source>
        <dbReference type="ARBA" id="ARBA00022825"/>
    </source>
</evidence>
<dbReference type="AlphaFoldDB" id="A0A8E2VNZ8"/>
<dbReference type="EMBL" id="QAYC01000001">
    <property type="protein sequence ID" value="PTW51817.1"/>
    <property type="molecule type" value="Genomic_DNA"/>
</dbReference>
<dbReference type="InterPro" id="IPR036852">
    <property type="entry name" value="Peptidase_S8/S53_dom_sf"/>
</dbReference>
<evidence type="ECO:0000313" key="8">
    <source>
        <dbReference type="Proteomes" id="UP000244037"/>
    </source>
</evidence>
<dbReference type="Proteomes" id="UP000244037">
    <property type="component" value="Unassembled WGS sequence"/>
</dbReference>
<dbReference type="OrthoDB" id="5930286at2"/>
<organism evidence="7 8">
    <name type="scientific">Rhodovulum kholense</name>
    <dbReference type="NCBI Taxonomy" id="453584"/>
    <lineage>
        <taxon>Bacteria</taxon>
        <taxon>Pseudomonadati</taxon>
        <taxon>Pseudomonadota</taxon>
        <taxon>Alphaproteobacteria</taxon>
        <taxon>Rhodobacterales</taxon>
        <taxon>Paracoccaceae</taxon>
        <taxon>Rhodovulum</taxon>
    </lineage>
</organism>
<dbReference type="InterPro" id="IPR000209">
    <property type="entry name" value="Peptidase_S8/S53_dom"/>
</dbReference>
<feature type="active site" description="Charge relay system" evidence="5">
    <location>
        <position position="499"/>
    </location>
</feature>
<evidence type="ECO:0000256" key="1">
    <source>
        <dbReference type="ARBA" id="ARBA00011073"/>
    </source>
</evidence>
<dbReference type="PANTHER" id="PTHR43806:SF11">
    <property type="entry name" value="CEREVISIN-RELATED"/>
    <property type="match status" value="1"/>
</dbReference>
<dbReference type="PANTHER" id="PTHR43806">
    <property type="entry name" value="PEPTIDASE S8"/>
    <property type="match status" value="1"/>
</dbReference>
<proteinExistence type="inferred from homology"/>
<dbReference type="PRINTS" id="PR00723">
    <property type="entry name" value="SUBTILISIN"/>
</dbReference>
<keyword evidence="8" id="KW-1185">Reference proteome</keyword>
<keyword evidence="4 5" id="KW-0720">Serine protease</keyword>
<feature type="active site" description="Charge relay system" evidence="5">
    <location>
        <position position="264"/>
    </location>
</feature>
<keyword evidence="3 5" id="KW-0378">Hydrolase</keyword>
<feature type="active site" description="Charge relay system" evidence="5">
    <location>
        <position position="300"/>
    </location>
</feature>
<dbReference type="SUPFAM" id="SSF52743">
    <property type="entry name" value="Subtilisin-like"/>
    <property type="match status" value="1"/>
</dbReference>
<evidence type="ECO:0000256" key="5">
    <source>
        <dbReference type="PROSITE-ProRule" id="PRU01240"/>
    </source>
</evidence>
<dbReference type="InterPro" id="IPR050131">
    <property type="entry name" value="Peptidase_S8_subtilisin-like"/>
</dbReference>
<evidence type="ECO:0000313" key="7">
    <source>
        <dbReference type="EMBL" id="PTW51817.1"/>
    </source>
</evidence>
<evidence type="ECO:0000256" key="2">
    <source>
        <dbReference type="ARBA" id="ARBA00022670"/>
    </source>
</evidence>
<keyword evidence="2 5" id="KW-0645">Protease</keyword>
<evidence type="ECO:0000259" key="6">
    <source>
        <dbReference type="Pfam" id="PF00082"/>
    </source>
</evidence>
<protein>
    <submittedName>
        <fullName evidence="7">Subtilase family protein</fullName>
    </submittedName>
</protein>
<dbReference type="Gene3D" id="3.40.50.200">
    <property type="entry name" value="Peptidase S8/S53 domain"/>
    <property type="match status" value="1"/>
</dbReference>
<dbReference type="GO" id="GO:0004252">
    <property type="term" value="F:serine-type endopeptidase activity"/>
    <property type="evidence" value="ECO:0007669"/>
    <property type="project" value="UniProtKB-UniRule"/>
</dbReference>
<accession>A0A8E2VNZ8</accession>
<sequence>MRHFLPALAICLAGTAAAQGDDPGRLDPAALIEKFSIALSEPEDRTRPVLRPALRIEPALERRAEDLRPGPLRAAGLVRSGAVAAGFVLGELILVADSPAATQAAAARIGTPIGQPLRLTAGTPEGRTLSLLRVRLDPRRAPDDAVFDRVEAASPHRFTRVYEVSSEAARDTLTAALDLQLAGEVSVGLNWIFEPLALDNEILLEGVTPAGAGFVNPFDLPYLNGEGAARIGVTGAWHLLKAAGLLDDTGRAMAASRIPLAVIDQGFHDALDLSMPEIRGAAAGRPGDRACAGGAVCPWHGSHVAEIMAAPVGNMRAVAGPAGPVAGPVELQTLDGFESWALLAWIADRTAPDAAAVPRVVNMSFAATVPDLWAWSTVALDLGIAALDRAGTLAVAAAGNDRADIDAVRCVEGVPGACHETARRVPCELTGVVCVGALGQDDVRIAEFSAVGAMPGTPGQDGDSIDIYAPGVAILAGADPGAGTSPPAQGWTQAVSGSSVAAPLVAGVAALIAAADPGLGADALRELLLNGAWSGATDLPPGQAPDPRLGRFLNAERPVRLALAARFAGTDFPPLVEIVRPRPGLGMPAVQMGSRLDVEARSVDVEEGIGCCAPRWTVDGLVRPDLSGPRVGIVLEQNRSYEIGVTVTDGAGQTASDTMTVRARP</sequence>
<comment type="caution">
    <text evidence="7">The sequence shown here is derived from an EMBL/GenBank/DDBJ whole genome shotgun (WGS) entry which is preliminary data.</text>
</comment>
<feature type="domain" description="Peptidase S8/S53" evidence="6">
    <location>
        <begin position="297"/>
        <end position="538"/>
    </location>
</feature>
<dbReference type="PROSITE" id="PS51892">
    <property type="entry name" value="SUBTILASE"/>
    <property type="match status" value="1"/>
</dbReference>
<comment type="similarity">
    <text evidence="1 5">Belongs to the peptidase S8 family.</text>
</comment>
<dbReference type="GO" id="GO:0006508">
    <property type="term" value="P:proteolysis"/>
    <property type="evidence" value="ECO:0007669"/>
    <property type="project" value="UniProtKB-KW"/>
</dbReference>
<evidence type="ECO:0000256" key="3">
    <source>
        <dbReference type="ARBA" id="ARBA00022801"/>
    </source>
</evidence>
<reference evidence="7 8" key="1">
    <citation type="submission" date="2018-04" db="EMBL/GenBank/DDBJ databases">
        <title>Genomic Encyclopedia of Archaeal and Bacterial Type Strains, Phase II (KMG-II): from individual species to whole genera.</title>
        <authorList>
            <person name="Goeker M."/>
        </authorList>
    </citation>
    <scope>NUCLEOTIDE SEQUENCE [LARGE SCALE GENOMIC DNA]</scope>
    <source>
        <strain evidence="7 8">DSM 19783</strain>
    </source>
</reference>
<dbReference type="RefSeq" id="WP_108022907.1">
    <property type="nucleotide sequence ID" value="NZ_QAYC01000001.1"/>
</dbReference>
<name>A0A8E2VNZ8_9RHOB</name>
<dbReference type="Pfam" id="PF00082">
    <property type="entry name" value="Peptidase_S8"/>
    <property type="match status" value="1"/>
</dbReference>